<dbReference type="KEGG" id="nao:Y958_03430"/>
<dbReference type="GO" id="GO:0008360">
    <property type="term" value="P:regulation of cell shape"/>
    <property type="evidence" value="ECO:0007669"/>
    <property type="project" value="UniProtKB-KW"/>
</dbReference>
<dbReference type="NCBIfam" id="NF010512">
    <property type="entry name" value="PRK13922.12-1"/>
    <property type="match status" value="1"/>
</dbReference>
<dbReference type="Proteomes" id="UP000197153">
    <property type="component" value="Chromosome 1"/>
</dbReference>
<evidence type="ECO:0000256" key="3">
    <source>
        <dbReference type="ARBA" id="ARBA00022960"/>
    </source>
</evidence>
<evidence type="ECO:0000259" key="7">
    <source>
        <dbReference type="Pfam" id="PF04085"/>
    </source>
</evidence>
<comment type="similarity">
    <text evidence="1 5">Belongs to the MreC family.</text>
</comment>
<dbReference type="NCBIfam" id="TIGR00219">
    <property type="entry name" value="mreC"/>
    <property type="match status" value="1"/>
</dbReference>
<evidence type="ECO:0000256" key="4">
    <source>
        <dbReference type="ARBA" id="ARBA00032089"/>
    </source>
</evidence>
<reference evidence="8 9" key="1">
    <citation type="submission" date="2017-06" db="EMBL/GenBank/DDBJ databases">
        <title>Complete genome sequence of Nitrospirillum amazonense strain CBAmC, an endophytic nitrogen-fixing and plant growth-promoting bacterium, isolated from sugarcane.</title>
        <authorList>
            <person name="Schwab S."/>
            <person name="dos Santos Teixeira K.R."/>
            <person name="Simoes Araujo J.L."/>
            <person name="Soares Vidal M."/>
            <person name="Borges de Freitas H.R."/>
            <person name="Rivello Crivelaro A.L."/>
            <person name="Bueno de Camargo Nunes A."/>
            <person name="dos Santos C.M."/>
            <person name="Palmeira da Silva Rosa D."/>
            <person name="da Silva Padilha D."/>
            <person name="da Silva E."/>
            <person name="Araujo Terra L."/>
            <person name="Soares Mendes V."/>
            <person name="Farinelli L."/>
            <person name="Magalhaes Cruz L."/>
            <person name="Baldani J.I."/>
        </authorList>
    </citation>
    <scope>NUCLEOTIDE SEQUENCE [LARGE SCALE GENOMIC DNA]</scope>
    <source>
        <strain evidence="8 9">CBAmC</strain>
    </source>
</reference>
<evidence type="ECO:0000256" key="2">
    <source>
        <dbReference type="ARBA" id="ARBA00013855"/>
    </source>
</evidence>
<dbReference type="PIRSF" id="PIRSF038471">
    <property type="entry name" value="MreC"/>
    <property type="match status" value="1"/>
</dbReference>
<evidence type="ECO:0000313" key="9">
    <source>
        <dbReference type="Proteomes" id="UP000197153"/>
    </source>
</evidence>
<dbReference type="InterPro" id="IPR042177">
    <property type="entry name" value="Cell/Rod_1"/>
</dbReference>
<dbReference type="AlphaFoldDB" id="A0A248JP25"/>
<keyword evidence="3 5" id="KW-0133">Cell shape</keyword>
<dbReference type="EMBL" id="CP022110">
    <property type="protein sequence ID" value="ASG19984.1"/>
    <property type="molecule type" value="Genomic_DNA"/>
</dbReference>
<dbReference type="Pfam" id="PF04085">
    <property type="entry name" value="MreC"/>
    <property type="match status" value="1"/>
</dbReference>
<dbReference type="InterPro" id="IPR007221">
    <property type="entry name" value="MreC"/>
</dbReference>
<evidence type="ECO:0000313" key="8">
    <source>
        <dbReference type="EMBL" id="ASG19984.1"/>
    </source>
</evidence>
<gene>
    <name evidence="8" type="ORF">Y958_03430</name>
</gene>
<name>A0A248JP25_9PROT</name>
<dbReference type="InterPro" id="IPR042175">
    <property type="entry name" value="Cell/Rod_MreC_2"/>
</dbReference>
<feature type="domain" description="Rod shape-determining protein MreC beta-barrel core" evidence="7">
    <location>
        <begin position="134"/>
        <end position="273"/>
    </location>
</feature>
<sequence>MKTRSGGTALRIAAPMRALLQRFSFLLMVLAAIGLMMMTRVDPVFIDAARARVTDAFAPILGFIARPAGAVASVLESGRQLTALYAENQRLREDNERLRQWQQTALRLEAENNSLRGLLAYKPDPAASYITARVIADPGGAFVRTLVVMAGQRDGVRRGQAAMAGQGVIGRVVQVGEWSSRILLVTDLNARIPVVLETTRQRAMLSGDNSDQPRLMYIPRGVEPTVGERVFTSGHGGLFPAGLPVGIVAATHDGETRVTPIVDLSRIEYVQLVDFGIPGGLAAEAAQPGAMQ</sequence>
<comment type="function">
    <text evidence="5">Involved in formation and maintenance of cell shape.</text>
</comment>
<dbReference type="Gene3D" id="2.40.10.340">
    <property type="entry name" value="Rod shape-determining protein MreC, domain 1"/>
    <property type="match status" value="1"/>
</dbReference>
<evidence type="ECO:0000256" key="6">
    <source>
        <dbReference type="SAM" id="Coils"/>
    </source>
</evidence>
<evidence type="ECO:0000256" key="1">
    <source>
        <dbReference type="ARBA" id="ARBA00009369"/>
    </source>
</evidence>
<evidence type="ECO:0000256" key="5">
    <source>
        <dbReference type="PIRNR" id="PIRNR038471"/>
    </source>
</evidence>
<proteinExistence type="inferred from homology"/>
<dbReference type="PANTHER" id="PTHR34138">
    <property type="entry name" value="CELL SHAPE-DETERMINING PROTEIN MREC"/>
    <property type="match status" value="1"/>
</dbReference>
<keyword evidence="6" id="KW-0175">Coiled coil</keyword>
<dbReference type="GO" id="GO:0005886">
    <property type="term" value="C:plasma membrane"/>
    <property type="evidence" value="ECO:0007669"/>
    <property type="project" value="TreeGrafter"/>
</dbReference>
<dbReference type="InterPro" id="IPR055342">
    <property type="entry name" value="MreC_beta-barrel_core"/>
</dbReference>
<accession>A0A248JP25</accession>
<dbReference type="PANTHER" id="PTHR34138:SF1">
    <property type="entry name" value="CELL SHAPE-DETERMINING PROTEIN MREC"/>
    <property type="match status" value="1"/>
</dbReference>
<dbReference type="Gene3D" id="2.40.10.350">
    <property type="entry name" value="Rod shape-determining protein MreC, domain 2"/>
    <property type="match status" value="1"/>
</dbReference>
<organism evidence="8 9">
    <name type="scientific">Nitrospirillum viridazoti CBAmc</name>
    <dbReference type="NCBI Taxonomy" id="1441467"/>
    <lineage>
        <taxon>Bacteria</taxon>
        <taxon>Pseudomonadati</taxon>
        <taxon>Pseudomonadota</taxon>
        <taxon>Alphaproteobacteria</taxon>
        <taxon>Rhodospirillales</taxon>
        <taxon>Azospirillaceae</taxon>
        <taxon>Nitrospirillum</taxon>
        <taxon>Nitrospirillum viridazoti</taxon>
    </lineage>
</organism>
<protein>
    <recommendedName>
        <fullName evidence="2 5">Cell shape-determining protein MreC</fullName>
    </recommendedName>
    <alternativeName>
        <fullName evidence="4 5">Cell shape protein MreC</fullName>
    </alternativeName>
</protein>
<feature type="coiled-coil region" evidence="6">
    <location>
        <begin position="91"/>
        <end position="118"/>
    </location>
</feature>
<keyword evidence="9" id="KW-1185">Reference proteome</keyword>